<proteinExistence type="predicted"/>
<protein>
    <submittedName>
        <fullName evidence="2">Uncharacterized protein</fullName>
    </submittedName>
</protein>
<feature type="chain" id="PRO_5020895660" evidence="1">
    <location>
        <begin position="21"/>
        <end position="146"/>
    </location>
</feature>
<keyword evidence="1" id="KW-0732">Signal</keyword>
<reference evidence="2 3" key="1">
    <citation type="submission" date="2019-02" db="EMBL/GenBank/DDBJ databases">
        <title>Dyella amyloliquefaciens sp. nov., isolated from forest soil.</title>
        <authorList>
            <person name="Gao Z.-H."/>
            <person name="Qiu L.-H."/>
        </authorList>
    </citation>
    <scope>NUCLEOTIDE SEQUENCE [LARGE SCALE GENOMIC DNA]</scope>
    <source>
        <strain evidence="2 3">KACC 12747</strain>
    </source>
</reference>
<dbReference type="EMBL" id="SJTG01000001">
    <property type="protein sequence ID" value="TCI13592.1"/>
    <property type="molecule type" value="Genomic_DNA"/>
</dbReference>
<dbReference type="RefSeq" id="WP_131149625.1">
    <property type="nucleotide sequence ID" value="NZ_SJTG01000001.1"/>
</dbReference>
<evidence type="ECO:0000313" key="2">
    <source>
        <dbReference type="EMBL" id="TCI13592.1"/>
    </source>
</evidence>
<comment type="caution">
    <text evidence="2">The sequence shown here is derived from an EMBL/GenBank/DDBJ whole genome shotgun (WGS) entry which is preliminary data.</text>
</comment>
<organism evidence="2 3">
    <name type="scientific">Dyella soli</name>
    <dbReference type="NCBI Taxonomy" id="522319"/>
    <lineage>
        <taxon>Bacteria</taxon>
        <taxon>Pseudomonadati</taxon>
        <taxon>Pseudomonadota</taxon>
        <taxon>Gammaproteobacteria</taxon>
        <taxon>Lysobacterales</taxon>
        <taxon>Rhodanobacteraceae</taxon>
        <taxon>Dyella</taxon>
    </lineage>
</organism>
<dbReference type="AlphaFoldDB" id="A0A4R0YW37"/>
<dbReference type="InterPro" id="IPR045500">
    <property type="entry name" value="DUF6491"/>
</dbReference>
<sequence length="146" mass="16217">MKTRIVMLVLAMAISSVVQAQSAPKSTPEYHPLRPVSECLRPDRLNQWYVLDNHTIIAKAGPDRYLVKLQNDCPRLGIGQSLRFRANQSNKMTGWGAICGESGETVRSRDEPPCAIQSVSKIDKAEYDKLEDQAVKGGFMTGPHHP</sequence>
<accession>A0A4R0YW37</accession>
<evidence type="ECO:0000256" key="1">
    <source>
        <dbReference type="SAM" id="SignalP"/>
    </source>
</evidence>
<dbReference type="Pfam" id="PF20101">
    <property type="entry name" value="DUF6491"/>
    <property type="match status" value="1"/>
</dbReference>
<feature type="signal peptide" evidence="1">
    <location>
        <begin position="1"/>
        <end position="20"/>
    </location>
</feature>
<evidence type="ECO:0000313" key="3">
    <source>
        <dbReference type="Proteomes" id="UP000291822"/>
    </source>
</evidence>
<gene>
    <name evidence="2" type="ORF">EZM97_10120</name>
</gene>
<dbReference type="Proteomes" id="UP000291822">
    <property type="component" value="Unassembled WGS sequence"/>
</dbReference>
<name>A0A4R0YW37_9GAMM</name>
<keyword evidence="3" id="KW-1185">Reference proteome</keyword>